<gene>
    <name evidence="1" type="ORF">GPECTOR_33g645</name>
</gene>
<accession>A0A150GDB0</accession>
<proteinExistence type="predicted"/>
<dbReference type="AlphaFoldDB" id="A0A150GDB0"/>
<dbReference type="EMBL" id="LSYV01000034">
    <property type="protein sequence ID" value="KXZ47763.1"/>
    <property type="molecule type" value="Genomic_DNA"/>
</dbReference>
<organism evidence="1 2">
    <name type="scientific">Gonium pectorale</name>
    <name type="common">Green alga</name>
    <dbReference type="NCBI Taxonomy" id="33097"/>
    <lineage>
        <taxon>Eukaryota</taxon>
        <taxon>Viridiplantae</taxon>
        <taxon>Chlorophyta</taxon>
        <taxon>core chlorophytes</taxon>
        <taxon>Chlorophyceae</taxon>
        <taxon>CS clade</taxon>
        <taxon>Chlamydomonadales</taxon>
        <taxon>Volvocaceae</taxon>
        <taxon>Gonium</taxon>
    </lineage>
</organism>
<evidence type="ECO:0008006" key="3">
    <source>
        <dbReference type="Google" id="ProtNLM"/>
    </source>
</evidence>
<dbReference type="Proteomes" id="UP000075714">
    <property type="component" value="Unassembled WGS sequence"/>
</dbReference>
<evidence type="ECO:0000313" key="2">
    <source>
        <dbReference type="Proteomes" id="UP000075714"/>
    </source>
</evidence>
<sequence length="481" mass="51411">MRHAKLLSGGLEDCFRQLGLDAKDALVARLQQQGTLRDVRLACRALRECVDGSIRRISIAVSKDTREQWEAQPLPLSAWPRCSSINLSLTARCQEDHARLNSLLAVAFAGQPLEARSHITQLSVWWPAAIVQDDQPPPELTLALLIHTFPRLRHVTLRGLLSHDLPMQQLLYDALAGLAHLDELTLTSCCALDRASGLAPRLRRLSVCVPLVVPGPGASRELALSSLQPVASLQQLRHLSVELQDSDPAALQQLLASMPHTVETLELPNCAVLFPDCREHGAVVGLDRGRVTWLEAGPVCLEGLGRFVTGALQPSGAMAPQLERLTLRELRLCSPAAPAAAAAAEAAAAGDGQEVAPLRWLLARCPHAECRGPSERVAVEAAARGIGESAAAVAAVLRGTGPVLKVLPAAAAAAPVPPSGGGAGRPLPPSVEDALVDSLCEVAQRAWEGEGVGAEWGEPERLEWLLEQWEQLCHLPPFETL</sequence>
<protein>
    <recommendedName>
        <fullName evidence="3">F-box domain-containing protein</fullName>
    </recommendedName>
</protein>
<keyword evidence="2" id="KW-1185">Reference proteome</keyword>
<dbReference type="OrthoDB" id="550061at2759"/>
<reference evidence="2" key="1">
    <citation type="journal article" date="2016" name="Nat. Commun.">
        <title>The Gonium pectorale genome demonstrates co-option of cell cycle regulation during the evolution of multicellularity.</title>
        <authorList>
            <person name="Hanschen E.R."/>
            <person name="Marriage T.N."/>
            <person name="Ferris P.J."/>
            <person name="Hamaji T."/>
            <person name="Toyoda A."/>
            <person name="Fujiyama A."/>
            <person name="Neme R."/>
            <person name="Noguchi H."/>
            <person name="Minakuchi Y."/>
            <person name="Suzuki M."/>
            <person name="Kawai-Toyooka H."/>
            <person name="Smith D.R."/>
            <person name="Sparks H."/>
            <person name="Anderson J."/>
            <person name="Bakaric R."/>
            <person name="Luria V."/>
            <person name="Karger A."/>
            <person name="Kirschner M.W."/>
            <person name="Durand P.M."/>
            <person name="Michod R.E."/>
            <person name="Nozaki H."/>
            <person name="Olson B.J."/>
        </authorList>
    </citation>
    <scope>NUCLEOTIDE SEQUENCE [LARGE SCALE GENOMIC DNA]</scope>
    <source>
        <strain evidence="2">NIES-2863</strain>
    </source>
</reference>
<name>A0A150GDB0_GONPE</name>
<comment type="caution">
    <text evidence="1">The sequence shown here is derived from an EMBL/GenBank/DDBJ whole genome shotgun (WGS) entry which is preliminary data.</text>
</comment>
<evidence type="ECO:0000313" key="1">
    <source>
        <dbReference type="EMBL" id="KXZ47763.1"/>
    </source>
</evidence>